<proteinExistence type="predicted"/>
<feature type="domain" description="N-acetyltransferase" evidence="1">
    <location>
        <begin position="172"/>
        <end position="323"/>
    </location>
</feature>
<dbReference type="PROSITE" id="PS51186">
    <property type="entry name" value="GNAT"/>
    <property type="match status" value="1"/>
</dbReference>
<evidence type="ECO:0000313" key="3">
    <source>
        <dbReference type="Proteomes" id="UP001324115"/>
    </source>
</evidence>
<dbReference type="InterPro" id="IPR016181">
    <property type="entry name" value="Acyl_CoA_acyltransferase"/>
</dbReference>
<name>A0AAN7I5V9_QUERU</name>
<keyword evidence="3" id="KW-1185">Reference proteome</keyword>
<evidence type="ECO:0000259" key="1">
    <source>
        <dbReference type="PROSITE" id="PS51186"/>
    </source>
</evidence>
<dbReference type="Gene3D" id="3.40.630.30">
    <property type="match status" value="2"/>
</dbReference>
<reference evidence="2 3" key="1">
    <citation type="journal article" date="2023" name="G3 (Bethesda)">
        <title>A haplotype-resolved chromosome-scale genome for Quercus rubra L. provides insights into the genetics of adaptive traits for red oak species.</title>
        <authorList>
            <person name="Kapoor B."/>
            <person name="Jenkins J."/>
            <person name="Schmutz J."/>
            <person name="Zhebentyayeva T."/>
            <person name="Kuelheim C."/>
            <person name="Coggeshall M."/>
            <person name="Heim C."/>
            <person name="Lasky J.R."/>
            <person name="Leites L."/>
            <person name="Islam-Faridi N."/>
            <person name="Romero-Severson J."/>
            <person name="DeLeo V.L."/>
            <person name="Lucas S.M."/>
            <person name="Lazic D."/>
            <person name="Gailing O."/>
            <person name="Carlson J."/>
            <person name="Staton M."/>
        </authorList>
    </citation>
    <scope>NUCLEOTIDE SEQUENCE [LARGE SCALE GENOMIC DNA]</scope>
    <source>
        <strain evidence="2">Pseudo-F2</strain>
    </source>
</reference>
<accession>A0AAN7I5V9</accession>
<dbReference type="AlphaFoldDB" id="A0AAN7I5V9"/>
<dbReference type="InterPro" id="IPR000182">
    <property type="entry name" value="GNAT_dom"/>
</dbReference>
<organism evidence="2 3">
    <name type="scientific">Quercus rubra</name>
    <name type="common">Northern red oak</name>
    <name type="synonym">Quercus borealis</name>
    <dbReference type="NCBI Taxonomy" id="3512"/>
    <lineage>
        <taxon>Eukaryota</taxon>
        <taxon>Viridiplantae</taxon>
        <taxon>Streptophyta</taxon>
        <taxon>Embryophyta</taxon>
        <taxon>Tracheophyta</taxon>
        <taxon>Spermatophyta</taxon>
        <taxon>Magnoliopsida</taxon>
        <taxon>eudicotyledons</taxon>
        <taxon>Gunneridae</taxon>
        <taxon>Pentapetalae</taxon>
        <taxon>rosids</taxon>
        <taxon>fabids</taxon>
        <taxon>Fagales</taxon>
        <taxon>Fagaceae</taxon>
        <taxon>Quercus</taxon>
    </lineage>
</organism>
<dbReference type="EMBL" id="JAXUIC010000175">
    <property type="protein sequence ID" value="KAK4550403.1"/>
    <property type="molecule type" value="Genomic_DNA"/>
</dbReference>
<dbReference type="SUPFAM" id="SSF55729">
    <property type="entry name" value="Acyl-CoA N-acyltransferases (Nat)"/>
    <property type="match status" value="2"/>
</dbReference>
<dbReference type="PANTHER" id="PTHR46067:SF16">
    <property type="entry name" value="N-ACETYLTRANSFERASE DOMAIN-CONTAINING PROTEIN"/>
    <property type="match status" value="1"/>
</dbReference>
<dbReference type="Proteomes" id="UP001324115">
    <property type="component" value="Unassembled WGS sequence"/>
</dbReference>
<dbReference type="Pfam" id="PF13302">
    <property type="entry name" value="Acetyltransf_3"/>
    <property type="match status" value="2"/>
</dbReference>
<sequence>MAIDLSRISLRPFKLTDVDDFMLWAGDDQVTRFLRLRTFTSKEEALTFIKDVCIPRPWRRSICIDGRSIGFVSIFLGSGDDRCRADMGYAVKISLSQVFKDLPNLVRLQSFVAVENIASQRVLEKAGFLKEDCCGRSIAIGIMILSGKFYPAVITMTCTKFGHVMAIDLSRISLRPFKLTDLDDFILWARDDQVTRFLRWKTFTSKEETLTFINDVCIPHPWRRSICIDDRSIGFVSIFPGSGDDSCRADMGYGIATKYWGQGITTKAVKIALSQVFKDLPNLVRLQSFVAVENIASQRILEKAGFLKEGMLRKYTYLKGNLEDLFVYSFLATDSFPVVDP</sequence>
<dbReference type="GO" id="GO:0016747">
    <property type="term" value="F:acyltransferase activity, transferring groups other than amino-acyl groups"/>
    <property type="evidence" value="ECO:0007669"/>
    <property type="project" value="InterPro"/>
</dbReference>
<comment type="caution">
    <text evidence="2">The sequence shown here is derived from an EMBL/GenBank/DDBJ whole genome shotgun (WGS) entry which is preliminary data.</text>
</comment>
<evidence type="ECO:0000313" key="2">
    <source>
        <dbReference type="EMBL" id="KAK4550403.1"/>
    </source>
</evidence>
<protein>
    <recommendedName>
        <fullName evidence="1">N-acetyltransferase domain-containing protein</fullName>
    </recommendedName>
</protein>
<dbReference type="PANTHER" id="PTHR46067">
    <property type="entry name" value="ACYL-COA N-ACYLTRANSFERASES (NAT) SUPERFAMILY PROTEIN"/>
    <property type="match status" value="1"/>
</dbReference>
<gene>
    <name evidence="2" type="ORF">RGQ29_032717</name>
</gene>